<evidence type="ECO:0000256" key="1">
    <source>
        <dbReference type="SAM" id="MobiDB-lite"/>
    </source>
</evidence>
<evidence type="ECO:0000313" key="2">
    <source>
        <dbReference type="EMBL" id="KAJ1172793.1"/>
    </source>
</evidence>
<comment type="caution">
    <text evidence="2">The sequence shown here is derived from an EMBL/GenBank/DDBJ whole genome shotgun (WGS) entry which is preliminary data.</text>
</comment>
<reference evidence="2" key="1">
    <citation type="journal article" date="2022" name="bioRxiv">
        <title>Sequencing and chromosome-scale assembly of the giantPleurodeles waltlgenome.</title>
        <authorList>
            <person name="Brown T."/>
            <person name="Elewa A."/>
            <person name="Iarovenko S."/>
            <person name="Subramanian E."/>
            <person name="Araus A.J."/>
            <person name="Petzold A."/>
            <person name="Susuki M."/>
            <person name="Suzuki K.-i.T."/>
            <person name="Hayashi T."/>
            <person name="Toyoda A."/>
            <person name="Oliveira C."/>
            <person name="Osipova E."/>
            <person name="Leigh N.D."/>
            <person name="Simon A."/>
            <person name="Yun M.H."/>
        </authorList>
    </citation>
    <scope>NUCLEOTIDE SEQUENCE</scope>
    <source>
        <strain evidence="2">20211129_DDA</strain>
        <tissue evidence="2">Liver</tissue>
    </source>
</reference>
<evidence type="ECO:0000313" key="3">
    <source>
        <dbReference type="Proteomes" id="UP001066276"/>
    </source>
</evidence>
<name>A0AAV7TA70_PLEWA</name>
<keyword evidence="3" id="KW-1185">Reference proteome</keyword>
<dbReference type="EMBL" id="JANPWB010000007">
    <property type="protein sequence ID" value="KAJ1172793.1"/>
    <property type="molecule type" value="Genomic_DNA"/>
</dbReference>
<protein>
    <submittedName>
        <fullName evidence="2">Uncharacterized protein</fullName>
    </submittedName>
</protein>
<sequence>MQTSRVLLPSMLKMAMYYYTVVMKSSSERRKWRENRFQTDLEFHIKAPAAARCLCGHSWPCGMDQEAEEERPLCEQAEALTESHARPPRRQKGSLTARPVYEAEGLSERHRLAHPQRKRGSV</sequence>
<proteinExistence type="predicted"/>
<dbReference type="Proteomes" id="UP001066276">
    <property type="component" value="Chromosome 4_1"/>
</dbReference>
<feature type="region of interest" description="Disordered" evidence="1">
    <location>
        <begin position="78"/>
        <end position="122"/>
    </location>
</feature>
<gene>
    <name evidence="2" type="ORF">NDU88_004635</name>
</gene>
<organism evidence="2 3">
    <name type="scientific">Pleurodeles waltl</name>
    <name type="common">Iberian ribbed newt</name>
    <dbReference type="NCBI Taxonomy" id="8319"/>
    <lineage>
        <taxon>Eukaryota</taxon>
        <taxon>Metazoa</taxon>
        <taxon>Chordata</taxon>
        <taxon>Craniata</taxon>
        <taxon>Vertebrata</taxon>
        <taxon>Euteleostomi</taxon>
        <taxon>Amphibia</taxon>
        <taxon>Batrachia</taxon>
        <taxon>Caudata</taxon>
        <taxon>Salamandroidea</taxon>
        <taxon>Salamandridae</taxon>
        <taxon>Pleurodelinae</taxon>
        <taxon>Pleurodeles</taxon>
    </lineage>
</organism>
<feature type="compositionally biased region" description="Basic residues" evidence="1">
    <location>
        <begin position="111"/>
        <end position="122"/>
    </location>
</feature>
<accession>A0AAV7TA70</accession>
<dbReference type="AlphaFoldDB" id="A0AAV7TA70"/>